<reference evidence="2 3" key="1">
    <citation type="submission" date="2018-03" db="EMBL/GenBank/DDBJ databases">
        <title>Genomic Encyclopedia of Archaeal and Bacterial Type Strains, Phase II (KMG-II): from individual species to whole genera.</title>
        <authorList>
            <person name="Goeker M."/>
        </authorList>
    </citation>
    <scope>NUCLEOTIDE SEQUENCE [LARGE SCALE GENOMIC DNA]</scope>
    <source>
        <strain evidence="2 3">DSM 44720</strain>
    </source>
</reference>
<dbReference type="InterPro" id="IPR011042">
    <property type="entry name" value="6-blade_b-propeller_TolB-like"/>
</dbReference>
<dbReference type="SUPFAM" id="SSF63829">
    <property type="entry name" value="Calcium-dependent phosphotriesterase"/>
    <property type="match status" value="1"/>
</dbReference>
<accession>A0A2T0SVB4</accession>
<evidence type="ECO:0008006" key="4">
    <source>
        <dbReference type="Google" id="ProtNLM"/>
    </source>
</evidence>
<dbReference type="Gene3D" id="2.120.10.30">
    <property type="entry name" value="TolB, C-terminal domain"/>
    <property type="match status" value="1"/>
</dbReference>
<feature type="region of interest" description="Disordered" evidence="1">
    <location>
        <begin position="374"/>
        <end position="444"/>
    </location>
</feature>
<feature type="compositionally biased region" description="Pro residues" evidence="1">
    <location>
        <begin position="530"/>
        <end position="577"/>
    </location>
</feature>
<feature type="compositionally biased region" description="Low complexity" evidence="1">
    <location>
        <begin position="411"/>
        <end position="432"/>
    </location>
</feature>
<evidence type="ECO:0000313" key="3">
    <source>
        <dbReference type="Proteomes" id="UP000239494"/>
    </source>
</evidence>
<feature type="region of interest" description="Disordered" evidence="1">
    <location>
        <begin position="523"/>
        <end position="578"/>
    </location>
</feature>
<name>A0A2T0SVB4_9PSEU</name>
<dbReference type="Proteomes" id="UP000239494">
    <property type="component" value="Unassembled WGS sequence"/>
</dbReference>
<dbReference type="AlphaFoldDB" id="A0A2T0SVB4"/>
<evidence type="ECO:0000313" key="2">
    <source>
        <dbReference type="EMBL" id="PRY37355.1"/>
    </source>
</evidence>
<dbReference type="SUPFAM" id="SSF63825">
    <property type="entry name" value="YWTD domain"/>
    <property type="match status" value="1"/>
</dbReference>
<proteinExistence type="predicted"/>
<evidence type="ECO:0000256" key="1">
    <source>
        <dbReference type="SAM" id="MobiDB-lite"/>
    </source>
</evidence>
<protein>
    <recommendedName>
        <fullName evidence="4">Fibronectin type-III domain-containing protein</fullName>
    </recommendedName>
</protein>
<keyword evidence="3" id="KW-1185">Reference proteome</keyword>
<comment type="caution">
    <text evidence="2">The sequence shown here is derived from an EMBL/GenBank/DDBJ whole genome shotgun (WGS) entry which is preliminary data.</text>
</comment>
<dbReference type="EMBL" id="PVTF01000010">
    <property type="protein sequence ID" value="PRY37355.1"/>
    <property type="molecule type" value="Genomic_DNA"/>
</dbReference>
<sequence>MGLGQRLVRAGRGVVGRGGRESASVGAALLGVLLLAGAAFGSGISRTAVSVSDGLTWLGDDQRGEVVQVNPSSGKPQTRLQISGGDAQLEIAQDDGTLIVLDRRTGQITVIDLSTLLASGRRQAPPGAASKVLIAQGRVFVVDRTAGTIHNADPVTLVDIGSPWSAGQPLADVVVDDRGLVWAVDHGGNLHALEWSDDEERFVEKSSRPVPGAGPRTALVPHGQGVTLLGLEGGVVLQDGTGQSLSVMTVQLEGDVLAALTSPAGLVPAAVPDSGVVVLVSGSQVIRVDTAGLGCAKPGRPAVFRDKVYVPCRGAGKVVVLDGSGKRSGDDVMTAGTGDPELVFDDGKLFINTPGASQGVIVDADGTTRSVTIRSPELAVTDPDRQPIPSVPSPPPPRPEEVPTGTRGNNPTGVTTTAVPPPATTTGSVPAVDGQPGKPTGVSVSLKSRDASTLVVTVSWGAVASATGYTVTASGGFTGGSLGAQASGTSTDLSIPCSGSTFCASGRLDVSVTAAGGGATTVSWSVPPAGTTPPPVTTTTTPPPVVTTTTTPPPVVTTTTEPPPVVTTTTTPPPPSLPTAGAAVITTITGGAASYTKTVNMAPPADWASHNGTCEVVNTTYGWSTPIACSATSTTIEADIGVNRIVVRAYAAGGGSSVDSASKSTNVRDPELCGTKPCQIPRAAPESPAAPMGAGGLGLIATAALLRIGRRRSDASDGPEEGEFR</sequence>
<organism evidence="2 3">
    <name type="scientific">Umezawaea tangerina</name>
    <dbReference type="NCBI Taxonomy" id="84725"/>
    <lineage>
        <taxon>Bacteria</taxon>
        <taxon>Bacillati</taxon>
        <taxon>Actinomycetota</taxon>
        <taxon>Actinomycetes</taxon>
        <taxon>Pseudonocardiales</taxon>
        <taxon>Pseudonocardiaceae</taxon>
        <taxon>Umezawaea</taxon>
    </lineage>
</organism>
<gene>
    <name evidence="2" type="ORF">CLV43_110166</name>
</gene>